<evidence type="ECO:0000313" key="1">
    <source>
        <dbReference type="EnsemblProtists" id="HpaP811744"/>
    </source>
</evidence>
<dbReference type="EMBL" id="JH598050">
    <property type="status" value="NOT_ANNOTATED_CDS"/>
    <property type="molecule type" value="Genomic_DNA"/>
</dbReference>
<dbReference type="HOGENOM" id="CLU_2163256_0_0_1"/>
<proteinExistence type="predicted"/>
<dbReference type="EnsemblProtists" id="HpaT811744">
    <property type="protein sequence ID" value="HpaP811744"/>
    <property type="gene ID" value="HpaG811744"/>
</dbReference>
<organism evidence="1 2">
    <name type="scientific">Hyaloperonospora arabidopsidis (strain Emoy2)</name>
    <name type="common">Downy mildew agent</name>
    <name type="synonym">Peronospora arabidopsidis</name>
    <dbReference type="NCBI Taxonomy" id="559515"/>
    <lineage>
        <taxon>Eukaryota</taxon>
        <taxon>Sar</taxon>
        <taxon>Stramenopiles</taxon>
        <taxon>Oomycota</taxon>
        <taxon>Peronosporomycetes</taxon>
        <taxon>Peronosporales</taxon>
        <taxon>Peronosporaceae</taxon>
        <taxon>Hyaloperonospora</taxon>
    </lineage>
</organism>
<accession>M4BYU6</accession>
<reference evidence="1" key="2">
    <citation type="submission" date="2015-06" db="UniProtKB">
        <authorList>
            <consortium name="EnsemblProtists"/>
        </authorList>
    </citation>
    <scope>IDENTIFICATION</scope>
    <source>
        <strain evidence="1">Emoy2</strain>
    </source>
</reference>
<protein>
    <submittedName>
        <fullName evidence="1">Uncharacterized protein</fullName>
    </submittedName>
</protein>
<dbReference type="InParanoid" id="M4BYU6"/>
<keyword evidence="2" id="KW-1185">Reference proteome</keyword>
<dbReference type="VEuPathDB" id="FungiDB:HpaG811744"/>
<dbReference type="AlphaFoldDB" id="M4BYU6"/>
<name>M4BYU6_HYAAE</name>
<dbReference type="Proteomes" id="UP000011713">
    <property type="component" value="Unassembled WGS sequence"/>
</dbReference>
<evidence type="ECO:0000313" key="2">
    <source>
        <dbReference type="Proteomes" id="UP000011713"/>
    </source>
</evidence>
<reference evidence="2" key="1">
    <citation type="journal article" date="2010" name="Science">
        <title>Signatures of adaptation to obligate biotrophy in the Hyaloperonospora arabidopsidis genome.</title>
        <authorList>
            <person name="Baxter L."/>
            <person name="Tripathy S."/>
            <person name="Ishaque N."/>
            <person name="Boot N."/>
            <person name="Cabral A."/>
            <person name="Kemen E."/>
            <person name="Thines M."/>
            <person name="Ah-Fong A."/>
            <person name="Anderson R."/>
            <person name="Badejoko W."/>
            <person name="Bittner-Eddy P."/>
            <person name="Boore J.L."/>
            <person name="Chibucos M.C."/>
            <person name="Coates M."/>
            <person name="Dehal P."/>
            <person name="Delehaunty K."/>
            <person name="Dong S."/>
            <person name="Downton P."/>
            <person name="Dumas B."/>
            <person name="Fabro G."/>
            <person name="Fronick C."/>
            <person name="Fuerstenberg S.I."/>
            <person name="Fulton L."/>
            <person name="Gaulin E."/>
            <person name="Govers F."/>
            <person name="Hughes L."/>
            <person name="Humphray S."/>
            <person name="Jiang R.H."/>
            <person name="Judelson H."/>
            <person name="Kamoun S."/>
            <person name="Kyung K."/>
            <person name="Meijer H."/>
            <person name="Minx P."/>
            <person name="Morris P."/>
            <person name="Nelson J."/>
            <person name="Phuntumart V."/>
            <person name="Qutob D."/>
            <person name="Rehmany A."/>
            <person name="Rougon-Cardoso A."/>
            <person name="Ryden P."/>
            <person name="Torto-Alalibo T."/>
            <person name="Studholme D."/>
            <person name="Wang Y."/>
            <person name="Win J."/>
            <person name="Wood J."/>
            <person name="Clifton S.W."/>
            <person name="Rogers J."/>
            <person name="Van den Ackerveken G."/>
            <person name="Jones J.D."/>
            <person name="McDowell J.M."/>
            <person name="Beynon J."/>
            <person name="Tyler B.M."/>
        </authorList>
    </citation>
    <scope>NUCLEOTIDE SEQUENCE [LARGE SCALE GENOMIC DNA]</scope>
    <source>
        <strain evidence="2">Emoy2</strain>
    </source>
</reference>
<sequence length="125" mass="14490">MDLMDMSGEESRRALAHRRNSAIEWGRGWWGGLGIVMTYSAGPVRVMLSRAKVQTSILSYAGLVIMSPLRSRIQGFADHFKREPQPLDHHWHVSLFKHSCWEWRRDEDDKVVFLPPTSCPLSRRD</sequence>